<dbReference type="Pfam" id="PF05016">
    <property type="entry name" value="ParE_toxin"/>
    <property type="match status" value="1"/>
</dbReference>
<dbReference type="RefSeq" id="WP_002683423.1">
    <property type="nucleotide sequence ID" value="NZ_CM001795.1"/>
</dbReference>
<dbReference type="SUPFAM" id="SSF143011">
    <property type="entry name" value="RelE-like"/>
    <property type="match status" value="1"/>
</dbReference>
<dbReference type="AlphaFoldDB" id="A0A0E2E6K4"/>
<organism evidence="2">
    <name type="scientific">Treponema denticola H-22</name>
    <dbReference type="NCBI Taxonomy" id="999432"/>
    <lineage>
        <taxon>Bacteria</taxon>
        <taxon>Pseudomonadati</taxon>
        <taxon>Spirochaetota</taxon>
        <taxon>Spirochaetia</taxon>
        <taxon>Spirochaetales</taxon>
        <taxon>Treponemataceae</taxon>
        <taxon>Treponema</taxon>
    </lineage>
</organism>
<sequence>MKKYILRYLPLAKQDLDGIINYIQNNLQNPIAAENTLSKIESAILERLDNPEDFAIWSSKKQRSYPYRRINVGNYTVWYVVIDNIMEIRRILYSRRYEENLI</sequence>
<dbReference type="HOGENOM" id="CLU_147162_6_2_12"/>
<protein>
    <recommendedName>
        <fullName evidence="3">RelE/StbE family addiction module toxin</fullName>
    </recommendedName>
</protein>
<evidence type="ECO:0000313" key="2">
    <source>
        <dbReference type="EMBL" id="EMB34910.1"/>
    </source>
</evidence>
<accession>A0A0E2E6K4</accession>
<dbReference type="Proteomes" id="UP000011705">
    <property type="component" value="Chromosome"/>
</dbReference>
<dbReference type="EMBL" id="AGDV01000006">
    <property type="protein sequence ID" value="EMB34910.1"/>
    <property type="molecule type" value="Genomic_DNA"/>
</dbReference>
<name>A0A0E2E6K4_TREDN</name>
<proteinExistence type="predicted"/>
<gene>
    <name evidence="2" type="ORF">HMPREF9726_00676</name>
</gene>
<dbReference type="InterPro" id="IPR035093">
    <property type="entry name" value="RelE/ParE_toxin_dom_sf"/>
</dbReference>
<dbReference type="InterPro" id="IPR007712">
    <property type="entry name" value="RelE/ParE_toxin"/>
</dbReference>
<evidence type="ECO:0008006" key="3">
    <source>
        <dbReference type="Google" id="ProtNLM"/>
    </source>
</evidence>
<dbReference type="Gene3D" id="3.30.2310.20">
    <property type="entry name" value="RelE-like"/>
    <property type="match status" value="1"/>
</dbReference>
<evidence type="ECO:0000256" key="1">
    <source>
        <dbReference type="ARBA" id="ARBA00022649"/>
    </source>
</evidence>
<comment type="caution">
    <text evidence="2">The sequence shown here is derived from an EMBL/GenBank/DDBJ whole genome shotgun (WGS) entry which is preliminary data.</text>
</comment>
<keyword evidence="1" id="KW-1277">Toxin-antitoxin system</keyword>
<reference evidence="2" key="1">
    <citation type="submission" date="2012-01" db="EMBL/GenBank/DDBJ databases">
        <title>The Genome Sequence of Treponema denticola H-22.</title>
        <authorList>
            <consortium name="The Broad Institute Genome Sequencing Platform"/>
            <person name="Earl A."/>
            <person name="Ward D."/>
            <person name="Feldgarden M."/>
            <person name="Gevers D."/>
            <person name="Blanton J.M."/>
            <person name="Fenno C.J."/>
            <person name="Baranova O.V."/>
            <person name="Mathney J."/>
            <person name="Dewhirst F.E."/>
            <person name="Izard J."/>
            <person name="Young S.K."/>
            <person name="Zeng Q."/>
            <person name="Gargeya S."/>
            <person name="Fitzgerald M."/>
            <person name="Haas B."/>
            <person name="Abouelleil A."/>
            <person name="Alvarado L."/>
            <person name="Arachchi H.M."/>
            <person name="Berlin A."/>
            <person name="Chapman S.B."/>
            <person name="Gearin G."/>
            <person name="Goldberg J."/>
            <person name="Griggs A."/>
            <person name="Gujja S."/>
            <person name="Hansen M."/>
            <person name="Heiman D."/>
            <person name="Howarth C."/>
            <person name="Larimer J."/>
            <person name="Lui A."/>
            <person name="MacDonald P.J.P."/>
            <person name="McCowen C."/>
            <person name="Montmayeur A."/>
            <person name="Murphy C."/>
            <person name="Neiman D."/>
            <person name="Pearson M."/>
            <person name="Priest M."/>
            <person name="Roberts A."/>
            <person name="Saif S."/>
            <person name="Shea T."/>
            <person name="Sisk P."/>
            <person name="Stolte C."/>
            <person name="Sykes S."/>
            <person name="Wortman J."/>
            <person name="Nusbaum C."/>
            <person name="Birren B."/>
        </authorList>
    </citation>
    <scope>NUCLEOTIDE SEQUENCE [LARGE SCALE GENOMIC DNA]</scope>
    <source>
        <strain evidence="2">H-22</strain>
    </source>
</reference>
<dbReference type="PATRIC" id="fig|999432.5.peg.704"/>